<comment type="caution">
    <text evidence="1">The sequence shown here is derived from an EMBL/GenBank/DDBJ whole genome shotgun (WGS) entry which is preliminary data.</text>
</comment>
<evidence type="ECO:0000313" key="2">
    <source>
        <dbReference type="Proteomes" id="UP001164539"/>
    </source>
</evidence>
<name>A0ACC1YR88_MELAZ</name>
<sequence>MEEEISLLELQAFHKIERATYARLIMNLDKNRSRAVVAFWHWLETKGCKNFVFKLLSTSDPEFHMLFPETETYLCFLTMSSPYNACFGDLSVIKDYVGDGFNLSLRWVWLNREDAVSWINYFTERLYNRVFADIFLIISDNGFPTVPSACQFLQPTFSFDLAQHSNIQINFVVDEAEMEAFIRYYGEDYVQCLPKDLVCMLI</sequence>
<evidence type="ECO:0000313" key="1">
    <source>
        <dbReference type="EMBL" id="KAJ4725967.1"/>
    </source>
</evidence>
<proteinExistence type="predicted"/>
<keyword evidence="2" id="KW-1185">Reference proteome</keyword>
<gene>
    <name evidence="1" type="ORF">OWV82_004753</name>
</gene>
<organism evidence="1 2">
    <name type="scientific">Melia azedarach</name>
    <name type="common">Chinaberry tree</name>
    <dbReference type="NCBI Taxonomy" id="155640"/>
    <lineage>
        <taxon>Eukaryota</taxon>
        <taxon>Viridiplantae</taxon>
        <taxon>Streptophyta</taxon>
        <taxon>Embryophyta</taxon>
        <taxon>Tracheophyta</taxon>
        <taxon>Spermatophyta</taxon>
        <taxon>Magnoliopsida</taxon>
        <taxon>eudicotyledons</taxon>
        <taxon>Gunneridae</taxon>
        <taxon>Pentapetalae</taxon>
        <taxon>rosids</taxon>
        <taxon>malvids</taxon>
        <taxon>Sapindales</taxon>
        <taxon>Meliaceae</taxon>
        <taxon>Melia</taxon>
    </lineage>
</organism>
<dbReference type="Proteomes" id="UP001164539">
    <property type="component" value="Chromosome 2"/>
</dbReference>
<protein>
    <submittedName>
        <fullName evidence="1">Rho guanine nucleotide exchange factor</fullName>
    </submittedName>
</protein>
<accession>A0ACC1YR88</accession>
<dbReference type="EMBL" id="CM051395">
    <property type="protein sequence ID" value="KAJ4725967.1"/>
    <property type="molecule type" value="Genomic_DNA"/>
</dbReference>
<reference evidence="1 2" key="1">
    <citation type="journal article" date="2023" name="Science">
        <title>Complex scaffold remodeling in plant triterpene biosynthesis.</title>
        <authorList>
            <person name="De La Pena R."/>
            <person name="Hodgson H."/>
            <person name="Liu J.C."/>
            <person name="Stephenson M.J."/>
            <person name="Martin A.C."/>
            <person name="Owen C."/>
            <person name="Harkess A."/>
            <person name="Leebens-Mack J."/>
            <person name="Jimenez L.E."/>
            <person name="Osbourn A."/>
            <person name="Sattely E.S."/>
        </authorList>
    </citation>
    <scope>NUCLEOTIDE SEQUENCE [LARGE SCALE GENOMIC DNA]</scope>
    <source>
        <strain evidence="2">cv. JPN11</strain>
        <tissue evidence="1">Leaf</tissue>
    </source>
</reference>